<reference evidence="1 2" key="1">
    <citation type="journal article" date="2013" name="Genome Announc.">
        <title>Complete genome sequence of Myxococcus stipitatus strain DSM 14675, a fruiting myxobacterium.</title>
        <authorList>
            <person name="Huntley S."/>
            <person name="Kneip S."/>
            <person name="Treuner-Lange A."/>
            <person name="Sogaard-Andersen L."/>
        </authorList>
    </citation>
    <scope>NUCLEOTIDE SEQUENCE [LARGE SCALE GENOMIC DNA]</scope>
    <source>
        <strain evidence="2">DSM 14675 / JCM 12634 / Mx s8</strain>
    </source>
</reference>
<sequence>MPTFGDLLGVLGMSDLLPVAEKLSPRLMRLGEGPSRNHRVVPWSSVISVEVELILAGGDRT</sequence>
<dbReference type="KEGG" id="msd:MYSTI_02124"/>
<protein>
    <submittedName>
        <fullName evidence="1">Uncharacterized protein</fullName>
    </submittedName>
</protein>
<gene>
    <name evidence="1" type="ordered locus">MYSTI_02124</name>
</gene>
<proteinExistence type="predicted"/>
<organism evidence="1 2">
    <name type="scientific">Myxococcus stipitatus (strain DSM 14675 / JCM 12634 / Mx s8)</name>
    <dbReference type="NCBI Taxonomy" id="1278073"/>
    <lineage>
        <taxon>Bacteria</taxon>
        <taxon>Pseudomonadati</taxon>
        <taxon>Myxococcota</taxon>
        <taxon>Myxococcia</taxon>
        <taxon>Myxococcales</taxon>
        <taxon>Cystobacterineae</taxon>
        <taxon>Myxococcaceae</taxon>
        <taxon>Myxococcus</taxon>
    </lineage>
</organism>
<keyword evidence="2" id="KW-1185">Reference proteome</keyword>
<dbReference type="HOGENOM" id="CLU_2917800_0_0_7"/>
<name>L7U3X7_MYXSD</name>
<evidence type="ECO:0000313" key="2">
    <source>
        <dbReference type="Proteomes" id="UP000011131"/>
    </source>
</evidence>
<accession>L7U3X7</accession>
<evidence type="ECO:0000313" key="1">
    <source>
        <dbReference type="EMBL" id="AGC43451.1"/>
    </source>
</evidence>
<dbReference type="EMBL" id="CP004025">
    <property type="protein sequence ID" value="AGC43451.1"/>
    <property type="molecule type" value="Genomic_DNA"/>
</dbReference>
<dbReference type="PATRIC" id="fig|1278073.3.peg.2162"/>
<dbReference type="AlphaFoldDB" id="L7U3X7"/>
<dbReference type="Proteomes" id="UP000011131">
    <property type="component" value="Chromosome"/>
</dbReference>